<organism evidence="1 2">
    <name type="scientific">Burkholderia pseudomultivorans</name>
    <dbReference type="NCBI Taxonomy" id="1207504"/>
    <lineage>
        <taxon>Bacteria</taxon>
        <taxon>Pseudomonadati</taxon>
        <taxon>Pseudomonadota</taxon>
        <taxon>Betaproteobacteria</taxon>
        <taxon>Burkholderiales</taxon>
        <taxon>Burkholderiaceae</taxon>
        <taxon>Burkholderia</taxon>
        <taxon>Burkholderia cepacia complex</taxon>
    </lineage>
</organism>
<dbReference type="EMBL" id="LPJR01000024">
    <property type="protein sequence ID" value="KWF31378.1"/>
    <property type="molecule type" value="Genomic_DNA"/>
</dbReference>
<dbReference type="InterPro" id="IPR009241">
    <property type="entry name" value="HigB-like"/>
</dbReference>
<protein>
    <submittedName>
        <fullName evidence="1">Addiction module toxin RelE</fullName>
    </submittedName>
</protein>
<dbReference type="OrthoDB" id="9797093at2"/>
<evidence type="ECO:0000313" key="2">
    <source>
        <dbReference type="Proteomes" id="UP000062912"/>
    </source>
</evidence>
<dbReference type="Pfam" id="PF05973">
    <property type="entry name" value="Gp49"/>
    <property type="match status" value="1"/>
</dbReference>
<dbReference type="Proteomes" id="UP000062912">
    <property type="component" value="Unassembled WGS sequence"/>
</dbReference>
<gene>
    <name evidence="1" type="ORF">WT56_11765</name>
</gene>
<proteinExistence type="predicted"/>
<comment type="caution">
    <text evidence="1">The sequence shown here is derived from an EMBL/GenBank/DDBJ whole genome shotgun (WGS) entry which is preliminary data.</text>
</comment>
<accession>A0A132EK63</accession>
<dbReference type="AlphaFoldDB" id="A0A132EK63"/>
<dbReference type="RefSeq" id="WP_060240886.1">
    <property type="nucleotide sequence ID" value="NZ_LPJR01000024.1"/>
</dbReference>
<reference evidence="1 2" key="1">
    <citation type="submission" date="2015-11" db="EMBL/GenBank/DDBJ databases">
        <title>Expanding the genomic diversity of Burkholderia species for the development of highly accurate diagnostics.</title>
        <authorList>
            <person name="Sahl J."/>
            <person name="Keim P."/>
            <person name="Wagner D."/>
        </authorList>
    </citation>
    <scope>NUCLEOTIDE SEQUENCE [LARGE SCALE GENOMIC DNA]</scope>
    <source>
        <strain evidence="1 2">MSMB368WGS</strain>
    </source>
</reference>
<sequence>MGINLSMAPYTKPLYWLGSARKDLKAMPEAVQDTFGYALYLAQTGRKHDQAKPLRGFGSAGVLEVVESEDNGTYRAVYTVKLGSAVYVLHCFQKKSSRGIATPKPDVDLVRERLKAAEAHAMGEK</sequence>
<evidence type="ECO:0000313" key="1">
    <source>
        <dbReference type="EMBL" id="KWF31378.1"/>
    </source>
</evidence>
<name>A0A132EK63_9BURK</name>